<evidence type="ECO:0000256" key="1">
    <source>
        <dbReference type="SAM" id="MobiDB-lite"/>
    </source>
</evidence>
<dbReference type="InterPro" id="IPR027796">
    <property type="entry name" value="OTT_1508_deam-like"/>
</dbReference>
<feature type="compositionally biased region" description="Polar residues" evidence="1">
    <location>
        <begin position="400"/>
        <end position="422"/>
    </location>
</feature>
<evidence type="ECO:0000313" key="2">
    <source>
        <dbReference type="EMBL" id="KAH0558596.1"/>
    </source>
</evidence>
<sequence length="701" mass="76609">MSRSRILSRLRSRHGNPKKKPERVPRLTIAIRGPSASKALERVSADEIAALQKHMEGLEDIYRKIEGLELPPGVSSEDLKLLTDLVKCAHDISGQPSLKVLLECSPEMQQAERESLYKTIGKLGRYYSASRFLVRAAQKLPIFREIRIETLPPYTRRRPIDDQKISINALLEGLFPALPDSQKRALNTSAYALLRKKHTDADAAVSEPLSHKYLVHAEIQLLNFYALRKGIKAQPRVICASKSACFLCNLFLRFDGRFYIRMTHGRLYEKWMMPSNGPESSALAQRVSRVLGQVQEVLVEEIRKTLQVGRLITEHPNESALALSARWSSPSRSVVRSQKDACMVSTAGNASRKDAAGDPSVDTPGVSLSPYSGHTCRISRASSRTSIGTLTATHPERTTVDQTSNAPTSKQPPETASQQLPLGSSGHPGPKIFTQVAGGDSPDPHSATPVPGSPLSVVGTRELSLRDPLAASSLTLPMRPMDAVNGSESRNIQPTSDISPCGPTASEGDGAVASVSPPEAPLRAPTPPLVQQFAPSTGLANFTKSSQTHAAMKSTLVLPTPPLAVAQSLASTPRQEKAVLLQRGTAVRHELHPSEPELRIHTPRIHATITSDVLSSLHPETGQRCRVLVRYLQPNERPRMSRQGENIVAVKRMERGEERTAGYGAASERTSLYLRNGSDLVEIKYDLEHDMDPGTVSLKNF</sequence>
<feature type="compositionally biased region" description="Polar residues" evidence="1">
    <location>
        <begin position="380"/>
        <end position="392"/>
    </location>
</feature>
<proteinExistence type="predicted"/>
<dbReference type="Pfam" id="PF14441">
    <property type="entry name" value="OTT_1508_deam"/>
    <property type="match status" value="1"/>
</dbReference>
<comment type="caution">
    <text evidence="2">The sequence shown here is derived from an EMBL/GenBank/DDBJ whole genome shotgun (WGS) entry which is preliminary data.</text>
</comment>
<name>A0A9P8LAR7_9PEZI</name>
<accession>A0A9P8LAR7</accession>
<evidence type="ECO:0000313" key="3">
    <source>
        <dbReference type="Proteomes" id="UP000750711"/>
    </source>
</evidence>
<protein>
    <submittedName>
        <fullName evidence="2">Uncharacterized protein</fullName>
    </submittedName>
</protein>
<feature type="region of interest" description="Disordered" evidence="1">
    <location>
        <begin position="345"/>
        <end position="454"/>
    </location>
</feature>
<feature type="compositionally biased region" description="Basic residues" evidence="1">
    <location>
        <begin position="1"/>
        <end position="21"/>
    </location>
</feature>
<dbReference type="AlphaFoldDB" id="A0A9P8LAR7"/>
<keyword evidence="3" id="KW-1185">Reference proteome</keyword>
<feature type="region of interest" description="Disordered" evidence="1">
    <location>
        <begin position="1"/>
        <end position="24"/>
    </location>
</feature>
<dbReference type="Proteomes" id="UP000750711">
    <property type="component" value="Unassembled WGS sequence"/>
</dbReference>
<organism evidence="2 3">
    <name type="scientific">Trichoglossum hirsutum</name>
    <dbReference type="NCBI Taxonomy" id="265104"/>
    <lineage>
        <taxon>Eukaryota</taxon>
        <taxon>Fungi</taxon>
        <taxon>Dikarya</taxon>
        <taxon>Ascomycota</taxon>
        <taxon>Pezizomycotina</taxon>
        <taxon>Geoglossomycetes</taxon>
        <taxon>Geoglossales</taxon>
        <taxon>Geoglossaceae</taxon>
        <taxon>Trichoglossum</taxon>
    </lineage>
</organism>
<reference evidence="2" key="1">
    <citation type="submission" date="2021-03" db="EMBL/GenBank/DDBJ databases">
        <title>Comparative genomics and phylogenomic investigation of the class Geoglossomycetes provide insights into ecological specialization and systematics.</title>
        <authorList>
            <person name="Melie T."/>
            <person name="Pirro S."/>
            <person name="Miller A.N."/>
            <person name="Quandt A."/>
        </authorList>
    </citation>
    <scope>NUCLEOTIDE SEQUENCE</scope>
    <source>
        <strain evidence="2">CAQ_001_2017</strain>
    </source>
</reference>
<dbReference type="EMBL" id="JAGHQM010000798">
    <property type="protein sequence ID" value="KAH0558596.1"/>
    <property type="molecule type" value="Genomic_DNA"/>
</dbReference>
<gene>
    <name evidence="2" type="ORF">GP486_004749</name>
</gene>